<dbReference type="InterPro" id="IPR038404">
    <property type="entry name" value="TRAP_DctP_sf"/>
</dbReference>
<evidence type="ECO:0000256" key="2">
    <source>
        <dbReference type="SAM" id="MobiDB-lite"/>
    </source>
</evidence>
<dbReference type="SUPFAM" id="SSF53850">
    <property type="entry name" value="Periplasmic binding protein-like II"/>
    <property type="match status" value="1"/>
</dbReference>
<proteinExistence type="predicted"/>
<dbReference type="InterPro" id="IPR018389">
    <property type="entry name" value="DctP_fam"/>
</dbReference>
<reference evidence="4 5" key="1">
    <citation type="submission" date="2024-09" db="EMBL/GenBank/DDBJ databases">
        <authorList>
            <person name="Sun Q."/>
            <person name="Mori K."/>
        </authorList>
    </citation>
    <scope>NUCLEOTIDE SEQUENCE [LARGE SCALE GENOMIC DNA]</scope>
    <source>
        <strain evidence="4 5">CCM 8543</strain>
    </source>
</reference>
<dbReference type="PANTHER" id="PTHR33376:SF5">
    <property type="entry name" value="EXTRACYTOPLASMIC SOLUTE RECEPTOR PROTEIN"/>
    <property type="match status" value="1"/>
</dbReference>
<organism evidence="4 5">
    <name type="scientific">Chelativorans intermedius</name>
    <dbReference type="NCBI Taxonomy" id="515947"/>
    <lineage>
        <taxon>Bacteria</taxon>
        <taxon>Pseudomonadati</taxon>
        <taxon>Pseudomonadota</taxon>
        <taxon>Alphaproteobacteria</taxon>
        <taxon>Hyphomicrobiales</taxon>
        <taxon>Phyllobacteriaceae</taxon>
        <taxon>Chelativorans</taxon>
    </lineage>
</organism>
<dbReference type="PANTHER" id="PTHR33376">
    <property type="match status" value="1"/>
</dbReference>
<keyword evidence="5" id="KW-1185">Reference proteome</keyword>
<evidence type="ECO:0000256" key="1">
    <source>
        <dbReference type="ARBA" id="ARBA00022729"/>
    </source>
</evidence>
<sequence length="336" mass="37295">MLRILSHISAALLGASLLAGAAHAEEWRFNNGLPEGRNESKQLDQFAEDVARLSEGSLTIKVFHGGSLNLKDSDVLRWLPRGAVEMGLVWANYVGRDAPALNAVLIQGSVGSSEELIEVLPEIQDIYRQELDEWGVVTAGFMALPLLKASIFCRDAPVRTLEELKTKKLRVWSNDQVETFRRLGVSAQIVGQNELYVALRTGVVDCAVYPALFAHTISLQEVTDYAAYLYPIASVPYVLGANPDAWERLTEEQRQAVTQAAEQLWARTNEYSQAEENEQAARAALKEQGVEFLEPFSEEDRAAFLEAASQTWKEMAEEAGGNAPEYRQRILDTLGR</sequence>
<accession>A0ABV6D8P1</accession>
<evidence type="ECO:0000313" key="5">
    <source>
        <dbReference type="Proteomes" id="UP001589755"/>
    </source>
</evidence>
<evidence type="ECO:0000256" key="3">
    <source>
        <dbReference type="SAM" id="SignalP"/>
    </source>
</evidence>
<feature type="compositionally biased region" description="Basic and acidic residues" evidence="2">
    <location>
        <begin position="326"/>
        <end position="336"/>
    </location>
</feature>
<dbReference type="Pfam" id="PF03480">
    <property type="entry name" value="DctP"/>
    <property type="match status" value="1"/>
</dbReference>
<name>A0ABV6D8P1_9HYPH</name>
<dbReference type="Gene3D" id="3.40.190.170">
    <property type="entry name" value="Bacterial extracellular solute-binding protein, family 7"/>
    <property type="match status" value="1"/>
</dbReference>
<evidence type="ECO:0000313" key="4">
    <source>
        <dbReference type="EMBL" id="MFC0209024.1"/>
    </source>
</evidence>
<dbReference type="EMBL" id="JBHLXD010000017">
    <property type="protein sequence ID" value="MFC0209024.1"/>
    <property type="molecule type" value="Genomic_DNA"/>
</dbReference>
<protein>
    <submittedName>
        <fullName evidence="4">TRAP transporter substrate-binding protein DctP</fullName>
    </submittedName>
</protein>
<feature type="region of interest" description="Disordered" evidence="2">
    <location>
        <begin position="316"/>
        <end position="336"/>
    </location>
</feature>
<feature type="chain" id="PRO_5047144959" evidence="3">
    <location>
        <begin position="25"/>
        <end position="336"/>
    </location>
</feature>
<keyword evidence="1 3" id="KW-0732">Signal</keyword>
<gene>
    <name evidence="4" type="primary">dctP</name>
    <name evidence="4" type="ORF">ACFFJ2_11515</name>
</gene>
<dbReference type="RefSeq" id="WP_261519424.1">
    <property type="nucleotide sequence ID" value="NZ_JAODNW010000003.1"/>
</dbReference>
<comment type="caution">
    <text evidence="4">The sequence shown here is derived from an EMBL/GenBank/DDBJ whole genome shotgun (WGS) entry which is preliminary data.</text>
</comment>
<dbReference type="NCBIfam" id="NF037995">
    <property type="entry name" value="TRAP_S1"/>
    <property type="match status" value="1"/>
</dbReference>
<feature type="signal peptide" evidence="3">
    <location>
        <begin position="1"/>
        <end position="24"/>
    </location>
</feature>
<dbReference type="Proteomes" id="UP001589755">
    <property type="component" value="Unassembled WGS sequence"/>
</dbReference>